<evidence type="ECO:0000313" key="6">
    <source>
        <dbReference type="Proteomes" id="UP000177246"/>
    </source>
</evidence>
<proteinExistence type="inferred from homology"/>
<dbReference type="InterPro" id="IPR027417">
    <property type="entry name" value="P-loop_NTPase"/>
</dbReference>
<dbReference type="Gene3D" id="3.30.300.160">
    <property type="entry name" value="Type II secretion system, protein E, N-terminal domain"/>
    <property type="match status" value="1"/>
</dbReference>
<sequence length="569" mass="63601">MLQIPHEKLKEFLLKDGLVSESDFSAAQEDANRLGQDLGDVLISRGIINERYLLGLISNYFGVESTNLDISSLDESVVKLLPEEISRKRRIVVFKRNADNSYDAAMENPSDLETIEFVSNFLKSSLHPFLTSSSELSKAFSVYSREFTKDFKKTIEENIRASLESKAKGIEEAAADVPIVALVDNILSYAVSLRASDIHIEILESYILIRYRIDGILHEIMQIPKEIHAAIIARIKLLSQLKMDEHSKPQDGRFRYELIKENIDIRVSIMPTFHGEKIVMRLLPAAQKPLSLEELGIHGNEITKVIENINKTYGMALVCGPTGSGKTTTLYSILNILNKMEVNIVTVEDPIEYEIKYVNQTQINPKSGITFASGLRSILRQDPNIILVGEIRDEETAEISVHSALTGHLVLSSLHTNDAPTAIPRFIDMKVVPFLVAAVINVIIAQRLVRKICPSCIYSYTPDKKVLKTVEDQIKETGVSEIPSLPKVLFKGKGCPACGGSGYQGRIGIFEILSIDDEIRELIISQNFSLEKLKGMARKKGMVSMFDDGIRKTEIGVTTLEEVLRVIRE</sequence>
<reference evidence="5 6" key="1">
    <citation type="journal article" date="2016" name="Nat. Commun.">
        <title>Thousands of microbial genomes shed light on interconnected biogeochemical processes in an aquifer system.</title>
        <authorList>
            <person name="Anantharaman K."/>
            <person name="Brown C.T."/>
            <person name="Hug L.A."/>
            <person name="Sharon I."/>
            <person name="Castelle C.J."/>
            <person name="Probst A.J."/>
            <person name="Thomas B.C."/>
            <person name="Singh A."/>
            <person name="Wilkins M.J."/>
            <person name="Karaoz U."/>
            <person name="Brodie E.L."/>
            <person name="Williams K.H."/>
            <person name="Hubbard S.S."/>
            <person name="Banfield J.F."/>
        </authorList>
    </citation>
    <scope>NUCLEOTIDE SEQUENCE [LARGE SCALE GENOMIC DNA]</scope>
</reference>
<dbReference type="Gene3D" id="3.40.50.300">
    <property type="entry name" value="P-loop containing nucleotide triphosphate hydrolases"/>
    <property type="match status" value="1"/>
</dbReference>
<evidence type="ECO:0000256" key="2">
    <source>
        <dbReference type="ARBA" id="ARBA00022741"/>
    </source>
</evidence>
<dbReference type="PANTHER" id="PTHR30258">
    <property type="entry name" value="TYPE II SECRETION SYSTEM PROTEIN GSPE-RELATED"/>
    <property type="match status" value="1"/>
</dbReference>
<dbReference type="Pfam" id="PF00437">
    <property type="entry name" value="T2SSE"/>
    <property type="match status" value="1"/>
</dbReference>
<dbReference type="AlphaFoldDB" id="A0A1G2CNJ3"/>
<dbReference type="SMART" id="SM00382">
    <property type="entry name" value="AAA"/>
    <property type="match status" value="1"/>
</dbReference>
<dbReference type="SUPFAM" id="SSF160246">
    <property type="entry name" value="EspE N-terminal domain-like"/>
    <property type="match status" value="1"/>
</dbReference>
<dbReference type="SUPFAM" id="SSF52540">
    <property type="entry name" value="P-loop containing nucleoside triphosphate hydrolases"/>
    <property type="match status" value="1"/>
</dbReference>
<evidence type="ECO:0000313" key="5">
    <source>
        <dbReference type="EMBL" id="OGZ02919.1"/>
    </source>
</evidence>
<keyword evidence="2" id="KW-0547">Nucleotide-binding</keyword>
<dbReference type="GO" id="GO:0005886">
    <property type="term" value="C:plasma membrane"/>
    <property type="evidence" value="ECO:0007669"/>
    <property type="project" value="TreeGrafter"/>
</dbReference>
<name>A0A1G2CNJ3_9BACT</name>
<dbReference type="GO" id="GO:0016887">
    <property type="term" value="F:ATP hydrolysis activity"/>
    <property type="evidence" value="ECO:0007669"/>
    <property type="project" value="TreeGrafter"/>
</dbReference>
<dbReference type="Proteomes" id="UP000177246">
    <property type="component" value="Unassembled WGS sequence"/>
</dbReference>
<comment type="similarity">
    <text evidence="1">Belongs to the GSP E family.</text>
</comment>
<feature type="domain" description="AAA+ ATPase" evidence="4">
    <location>
        <begin position="312"/>
        <end position="435"/>
    </location>
</feature>
<accession>A0A1G2CNJ3</accession>
<dbReference type="InterPro" id="IPR003593">
    <property type="entry name" value="AAA+_ATPase"/>
</dbReference>
<comment type="caution">
    <text evidence="5">The sequence shown here is derived from an EMBL/GenBank/DDBJ whole genome shotgun (WGS) entry which is preliminary data.</text>
</comment>
<evidence type="ECO:0000256" key="1">
    <source>
        <dbReference type="ARBA" id="ARBA00006611"/>
    </source>
</evidence>
<protein>
    <recommendedName>
        <fullName evidence="4">AAA+ ATPase domain-containing protein</fullName>
    </recommendedName>
</protein>
<evidence type="ECO:0000256" key="3">
    <source>
        <dbReference type="ARBA" id="ARBA00022840"/>
    </source>
</evidence>
<dbReference type="EMBL" id="MHLF01000034">
    <property type="protein sequence ID" value="OGZ02919.1"/>
    <property type="molecule type" value="Genomic_DNA"/>
</dbReference>
<dbReference type="PANTHER" id="PTHR30258:SF1">
    <property type="entry name" value="PROTEIN TRANSPORT PROTEIN HOFB HOMOLOG"/>
    <property type="match status" value="1"/>
</dbReference>
<keyword evidence="3" id="KW-0067">ATP-binding</keyword>
<dbReference type="FunFam" id="3.40.50.300:FF:000398">
    <property type="entry name" value="Type IV pilus assembly ATPase PilB"/>
    <property type="match status" value="1"/>
</dbReference>
<dbReference type="InterPro" id="IPR037257">
    <property type="entry name" value="T2SS_E_N_sf"/>
</dbReference>
<organism evidence="5 6">
    <name type="scientific">Candidatus Liptonbacteria bacterium RIFOXYC1_FULL_36_8</name>
    <dbReference type="NCBI Taxonomy" id="1798655"/>
    <lineage>
        <taxon>Bacteria</taxon>
        <taxon>Candidatus Liptoniibacteriota</taxon>
    </lineage>
</organism>
<gene>
    <name evidence="5" type="ORF">A2430_00955</name>
</gene>
<dbReference type="Gene3D" id="3.30.450.90">
    <property type="match status" value="1"/>
</dbReference>
<dbReference type="CDD" id="cd01129">
    <property type="entry name" value="PulE-GspE-like"/>
    <property type="match status" value="1"/>
</dbReference>
<dbReference type="Pfam" id="PF05157">
    <property type="entry name" value="MshEN"/>
    <property type="match status" value="1"/>
</dbReference>
<dbReference type="InterPro" id="IPR001482">
    <property type="entry name" value="T2SS/T4SS_dom"/>
</dbReference>
<dbReference type="InterPro" id="IPR007831">
    <property type="entry name" value="T2SS_GspE_N"/>
</dbReference>
<evidence type="ECO:0000259" key="4">
    <source>
        <dbReference type="SMART" id="SM00382"/>
    </source>
</evidence>
<dbReference type="GO" id="GO:0005524">
    <property type="term" value="F:ATP binding"/>
    <property type="evidence" value="ECO:0007669"/>
    <property type="project" value="UniProtKB-KW"/>
</dbReference>